<dbReference type="CDD" id="cd00093">
    <property type="entry name" value="HTH_XRE"/>
    <property type="match status" value="1"/>
</dbReference>
<evidence type="ECO:0000313" key="2">
    <source>
        <dbReference type="EMBL" id="MBU9726405.1"/>
    </source>
</evidence>
<dbReference type="EMBL" id="JAHQCX010000005">
    <property type="protein sequence ID" value="MBU9726405.1"/>
    <property type="molecule type" value="Genomic_DNA"/>
</dbReference>
<keyword evidence="3" id="KW-1185">Reference proteome</keyword>
<comment type="caution">
    <text evidence="2">The sequence shown here is derived from an EMBL/GenBank/DDBJ whole genome shotgun (WGS) entry which is preliminary data.</text>
</comment>
<protein>
    <submittedName>
        <fullName evidence="2">Helix-turn-helix domain-containing protein</fullName>
    </submittedName>
</protein>
<dbReference type="InterPro" id="IPR001387">
    <property type="entry name" value="Cro/C1-type_HTH"/>
</dbReference>
<organism evidence="2 3">
    <name type="scientific">Diplocloster modestus</name>
    <dbReference type="NCBI Taxonomy" id="2850322"/>
    <lineage>
        <taxon>Bacteria</taxon>
        <taxon>Bacillati</taxon>
        <taxon>Bacillota</taxon>
        <taxon>Clostridia</taxon>
        <taxon>Lachnospirales</taxon>
        <taxon>Lachnospiraceae</taxon>
        <taxon>Diplocloster</taxon>
    </lineage>
</organism>
<dbReference type="PROSITE" id="PS50943">
    <property type="entry name" value="HTH_CROC1"/>
    <property type="match status" value="1"/>
</dbReference>
<dbReference type="InterPro" id="IPR010982">
    <property type="entry name" value="Lambda_DNA-bd_dom_sf"/>
</dbReference>
<dbReference type="SMART" id="SM00530">
    <property type="entry name" value="HTH_XRE"/>
    <property type="match status" value="1"/>
</dbReference>
<accession>A0ABS6K7B7</accession>
<evidence type="ECO:0000313" key="3">
    <source>
        <dbReference type="Proteomes" id="UP001314681"/>
    </source>
</evidence>
<dbReference type="SUPFAM" id="SSF47413">
    <property type="entry name" value="lambda repressor-like DNA-binding domains"/>
    <property type="match status" value="1"/>
</dbReference>
<dbReference type="Pfam" id="PF13443">
    <property type="entry name" value="HTH_26"/>
    <property type="match status" value="1"/>
</dbReference>
<sequence>MNVLIWKIRYDRQLSLRKMEQLTSIPRSTLHEIESGQVMPRLDQLENIAKGLNLKITDLFDSDFK</sequence>
<evidence type="ECO:0000259" key="1">
    <source>
        <dbReference type="PROSITE" id="PS50943"/>
    </source>
</evidence>
<dbReference type="RefSeq" id="WP_408626285.1">
    <property type="nucleotide sequence ID" value="NZ_JAHQCX010000005.1"/>
</dbReference>
<dbReference type="Gene3D" id="1.10.260.40">
    <property type="entry name" value="lambda repressor-like DNA-binding domains"/>
    <property type="match status" value="1"/>
</dbReference>
<gene>
    <name evidence="2" type="ORF">KTH90_10305</name>
</gene>
<name>A0ABS6K7B7_9FIRM</name>
<proteinExistence type="predicted"/>
<feature type="domain" description="HTH cro/C1-type" evidence="1">
    <location>
        <begin position="5"/>
        <end position="59"/>
    </location>
</feature>
<dbReference type="Proteomes" id="UP001314681">
    <property type="component" value="Unassembled WGS sequence"/>
</dbReference>
<reference evidence="2 3" key="1">
    <citation type="submission" date="2021-06" db="EMBL/GenBank/DDBJ databases">
        <title>Description of novel taxa of the family Lachnospiraceae.</title>
        <authorList>
            <person name="Chaplin A.V."/>
            <person name="Sokolova S.R."/>
            <person name="Pikina A.P."/>
            <person name="Korzhanova M."/>
            <person name="Belova V."/>
            <person name="Korostin D."/>
            <person name="Efimov B.A."/>
        </authorList>
    </citation>
    <scope>NUCLEOTIDE SEQUENCE [LARGE SCALE GENOMIC DNA]</scope>
    <source>
        <strain evidence="2 3">ASD4241</strain>
    </source>
</reference>